<comment type="caution">
    <text evidence="1">The sequence shown here is derived from an EMBL/GenBank/DDBJ whole genome shotgun (WGS) entry which is preliminary data.</text>
</comment>
<dbReference type="AlphaFoldDB" id="A0A427A5W6"/>
<sequence length="87" mass="9710">MNEVQKEFHKSNEELGEGISAGSPFVQEIQDKSIPLNFYLPMLEAYDGGSDLVEHVVAFRAQMTLYGIFDALICRAFPTTLQGPARM</sequence>
<organism evidence="1 2">
    <name type="scientific">Ensete ventricosum</name>
    <name type="common">Abyssinian banana</name>
    <name type="synonym">Musa ensete</name>
    <dbReference type="NCBI Taxonomy" id="4639"/>
    <lineage>
        <taxon>Eukaryota</taxon>
        <taxon>Viridiplantae</taxon>
        <taxon>Streptophyta</taxon>
        <taxon>Embryophyta</taxon>
        <taxon>Tracheophyta</taxon>
        <taxon>Spermatophyta</taxon>
        <taxon>Magnoliopsida</taxon>
        <taxon>Liliopsida</taxon>
        <taxon>Zingiberales</taxon>
        <taxon>Musaceae</taxon>
        <taxon>Ensete</taxon>
    </lineage>
</organism>
<accession>A0A427A5W6</accession>
<evidence type="ECO:0000313" key="1">
    <source>
        <dbReference type="EMBL" id="RRT71548.1"/>
    </source>
</evidence>
<protein>
    <submittedName>
        <fullName evidence="1">Uncharacterized protein</fullName>
    </submittedName>
</protein>
<dbReference type="Proteomes" id="UP000287651">
    <property type="component" value="Unassembled WGS sequence"/>
</dbReference>
<dbReference type="PANTHER" id="PTHR33223:SF10">
    <property type="entry name" value="AMINOTRANSFERASE-LIKE PLANT MOBILE DOMAIN-CONTAINING PROTEIN"/>
    <property type="match status" value="1"/>
</dbReference>
<proteinExistence type="predicted"/>
<gene>
    <name evidence="1" type="ORF">B296_00031489</name>
</gene>
<reference evidence="1 2" key="1">
    <citation type="journal article" date="2014" name="Agronomy (Basel)">
        <title>A Draft Genome Sequence for Ensete ventricosum, the Drought-Tolerant Tree Against Hunger.</title>
        <authorList>
            <person name="Harrison J."/>
            <person name="Moore K.A."/>
            <person name="Paszkiewicz K."/>
            <person name="Jones T."/>
            <person name="Grant M."/>
            <person name="Ambacheew D."/>
            <person name="Muzemil S."/>
            <person name="Studholme D.J."/>
        </authorList>
    </citation>
    <scope>NUCLEOTIDE SEQUENCE [LARGE SCALE GENOMIC DNA]</scope>
</reference>
<dbReference type="EMBL" id="AMZH03003678">
    <property type="protein sequence ID" value="RRT71548.1"/>
    <property type="molecule type" value="Genomic_DNA"/>
</dbReference>
<name>A0A427A5W6_ENSVE</name>
<dbReference type="PANTHER" id="PTHR33223">
    <property type="entry name" value="CCHC-TYPE DOMAIN-CONTAINING PROTEIN"/>
    <property type="match status" value="1"/>
</dbReference>
<evidence type="ECO:0000313" key="2">
    <source>
        <dbReference type="Proteomes" id="UP000287651"/>
    </source>
</evidence>